<organism evidence="2 3">
    <name type="scientific">Pseudothauera nasutitermitis</name>
    <dbReference type="NCBI Taxonomy" id="2565930"/>
    <lineage>
        <taxon>Bacteria</taxon>
        <taxon>Pseudomonadati</taxon>
        <taxon>Pseudomonadota</taxon>
        <taxon>Betaproteobacteria</taxon>
        <taxon>Rhodocyclales</taxon>
        <taxon>Zoogloeaceae</taxon>
        <taxon>Pseudothauera</taxon>
    </lineage>
</organism>
<feature type="signal peptide" evidence="1">
    <location>
        <begin position="1"/>
        <end position="25"/>
    </location>
</feature>
<dbReference type="RefSeq" id="WP_136349449.1">
    <property type="nucleotide sequence ID" value="NZ_SSOC01000006.1"/>
</dbReference>
<evidence type="ECO:0000313" key="3">
    <source>
        <dbReference type="Proteomes" id="UP000308430"/>
    </source>
</evidence>
<dbReference type="OrthoDB" id="5296580at2"/>
<dbReference type="Pfam" id="PF04351">
    <property type="entry name" value="PilP"/>
    <property type="match status" value="1"/>
</dbReference>
<dbReference type="Proteomes" id="UP000308430">
    <property type="component" value="Unassembled WGS sequence"/>
</dbReference>
<comment type="caution">
    <text evidence="2">The sequence shown here is derived from an EMBL/GenBank/DDBJ whole genome shotgun (WGS) entry which is preliminary data.</text>
</comment>
<feature type="chain" id="PRO_5020775273" evidence="1">
    <location>
        <begin position="26"/>
        <end position="179"/>
    </location>
</feature>
<evidence type="ECO:0000256" key="1">
    <source>
        <dbReference type="SAM" id="SignalP"/>
    </source>
</evidence>
<dbReference type="InterPro" id="IPR007446">
    <property type="entry name" value="PilP"/>
</dbReference>
<dbReference type="PIRSF" id="PIRSF016481">
    <property type="entry name" value="Pilus_assembly_PilP"/>
    <property type="match status" value="1"/>
</dbReference>
<gene>
    <name evidence="2" type="ORF">E6C76_17045</name>
</gene>
<accession>A0A4S4AWI5</accession>
<name>A0A4S4AWI5_9RHOO</name>
<dbReference type="AlphaFoldDB" id="A0A4S4AWI5"/>
<sequence>MRGRIRFAPLCVLLAAALLAGCASEEENIQAWMAEQTKGMRGSVKPLPEIRPFPVVEYDAEALPTPFSTARLVPETRQSGGGALRPDLDRRREPLEAYPLESLTMVGVLMRGKDADALIRVDNTIHQIRVGNHMGQNFGVVTEVTETEVILRELVEDVNGDWSERISSLLLQEQQEARK</sequence>
<keyword evidence="1" id="KW-0732">Signal</keyword>
<evidence type="ECO:0000313" key="2">
    <source>
        <dbReference type="EMBL" id="THF62968.1"/>
    </source>
</evidence>
<dbReference type="EMBL" id="SSOC01000006">
    <property type="protein sequence ID" value="THF62968.1"/>
    <property type="molecule type" value="Genomic_DNA"/>
</dbReference>
<dbReference type="Gene3D" id="2.30.30.830">
    <property type="match status" value="1"/>
</dbReference>
<protein>
    <submittedName>
        <fullName evidence="2">Pilus assembly protein PilP</fullName>
    </submittedName>
</protein>
<reference evidence="2 3" key="1">
    <citation type="submission" date="2019-04" db="EMBL/GenBank/DDBJ databases">
        <title>Azoarcus nasutitermitis sp. nov. isolated from termite nest.</title>
        <authorList>
            <person name="Lin S.-Y."/>
            <person name="Hameed A."/>
            <person name="Hsu Y.-H."/>
            <person name="Young C.-C."/>
        </authorList>
    </citation>
    <scope>NUCLEOTIDE SEQUENCE [LARGE SCALE GENOMIC DNA]</scope>
    <source>
        <strain evidence="2 3">CC-YHH838</strain>
    </source>
</reference>
<dbReference type="PROSITE" id="PS51257">
    <property type="entry name" value="PROKAR_LIPOPROTEIN"/>
    <property type="match status" value="1"/>
</dbReference>
<keyword evidence="3" id="KW-1185">Reference proteome</keyword>
<proteinExistence type="predicted"/>